<dbReference type="KEGG" id="ncv:NCAV_0271"/>
<dbReference type="RefSeq" id="WP_158648792.1">
    <property type="nucleotide sequence ID" value="NZ_LT981265.1"/>
</dbReference>
<protein>
    <submittedName>
        <fullName evidence="1">Uncharacterized protein</fullName>
    </submittedName>
</protein>
<evidence type="ECO:0000313" key="1">
    <source>
        <dbReference type="EMBL" id="SPC33468.1"/>
    </source>
</evidence>
<dbReference type="EMBL" id="LT981265">
    <property type="protein sequence ID" value="SPC33468.1"/>
    <property type="molecule type" value="Genomic_DNA"/>
</dbReference>
<dbReference type="Proteomes" id="UP000236248">
    <property type="component" value="Chromosome NCAV"/>
</dbReference>
<evidence type="ECO:0000313" key="2">
    <source>
        <dbReference type="Proteomes" id="UP000236248"/>
    </source>
</evidence>
<keyword evidence="2" id="KW-1185">Reference proteome</keyword>
<name>A0A2K5AP86_9ARCH</name>
<sequence>MVTATVRYEVNTSVLKVYEGRRMMMEREREEERRRRRRKSVWQRY</sequence>
<gene>
    <name evidence="1" type="ORF">NCAV_0271</name>
</gene>
<proteinExistence type="predicted"/>
<organism evidence="1 2">
    <name type="scientific">Candidatus Nitrosocaldus cavascurensis</name>
    <dbReference type="NCBI Taxonomy" id="2058097"/>
    <lineage>
        <taxon>Archaea</taxon>
        <taxon>Nitrososphaerota</taxon>
        <taxon>Nitrososphaeria</taxon>
        <taxon>Candidatus Nitrosocaldales</taxon>
        <taxon>Candidatus Nitrosocaldaceae</taxon>
        <taxon>Candidatus Nitrosocaldus</taxon>
    </lineage>
</organism>
<dbReference type="GeneID" id="55636268"/>
<reference evidence="2" key="1">
    <citation type="submission" date="2018-01" db="EMBL/GenBank/DDBJ databases">
        <authorList>
            <person name="Kerou L M."/>
        </authorList>
    </citation>
    <scope>NUCLEOTIDE SEQUENCE [LARGE SCALE GENOMIC DNA]</scope>
    <source>
        <strain evidence="2">SCU2</strain>
    </source>
</reference>
<accession>A0A2K5AP86</accession>
<dbReference type="AlphaFoldDB" id="A0A2K5AP86"/>